<proteinExistence type="predicted"/>
<evidence type="ECO:0000259" key="2">
    <source>
        <dbReference type="Pfam" id="PF02470"/>
    </source>
</evidence>
<dbReference type="InterPro" id="IPR052336">
    <property type="entry name" value="MlaD_Phospholipid_Transporter"/>
</dbReference>
<dbReference type="RefSeq" id="WP_319952853.1">
    <property type="nucleotide sequence ID" value="NZ_JAXAVX010000001.1"/>
</dbReference>
<gene>
    <name evidence="3" type="ORF">SK069_03810</name>
</gene>
<protein>
    <submittedName>
        <fullName evidence="3">MlaD family protein</fullName>
    </submittedName>
</protein>
<feature type="domain" description="Mce/MlaD" evidence="2">
    <location>
        <begin position="44"/>
        <end position="116"/>
    </location>
</feature>
<dbReference type="InterPro" id="IPR003399">
    <property type="entry name" value="Mce/MlaD"/>
</dbReference>
<organism evidence="3 4">
    <name type="scientific">Patulibacter brassicae</name>
    <dbReference type="NCBI Taxonomy" id="1705717"/>
    <lineage>
        <taxon>Bacteria</taxon>
        <taxon>Bacillati</taxon>
        <taxon>Actinomycetota</taxon>
        <taxon>Thermoleophilia</taxon>
        <taxon>Solirubrobacterales</taxon>
        <taxon>Patulibacteraceae</taxon>
        <taxon>Patulibacter</taxon>
    </lineage>
</organism>
<evidence type="ECO:0000256" key="1">
    <source>
        <dbReference type="SAM" id="MobiDB-lite"/>
    </source>
</evidence>
<dbReference type="PROSITE" id="PS51257">
    <property type="entry name" value="PROKAR_LIPOPROTEIN"/>
    <property type="match status" value="1"/>
</dbReference>
<dbReference type="EMBL" id="JAXAVX010000001">
    <property type="protein sequence ID" value="MDX8150709.1"/>
    <property type="molecule type" value="Genomic_DNA"/>
</dbReference>
<name>A0ABU4VHT3_9ACTN</name>
<keyword evidence="4" id="KW-1185">Reference proteome</keyword>
<comment type="caution">
    <text evidence="3">The sequence shown here is derived from an EMBL/GenBank/DDBJ whole genome shotgun (WGS) entry which is preliminary data.</text>
</comment>
<accession>A0ABU4VHT3</accession>
<dbReference type="Pfam" id="PF02470">
    <property type="entry name" value="MlaD"/>
    <property type="match status" value="1"/>
</dbReference>
<feature type="region of interest" description="Disordered" evidence="1">
    <location>
        <begin position="419"/>
        <end position="449"/>
    </location>
</feature>
<sequence length="449" mass="47706">MKLEHRTSKLLLIAAFTAACVAIFAWLFVKAGGSIPGGGKTKAQALVPTAFQLVPNADVRRAGVKVGRVRDIQSRGDLGLVSFEVDKDQGPLYRNATVRIRTKTLVGENYLDIDPGDRKTGELPQDGTLPVTQAGEAVQLDQILSGLDERTRASVQRNLSTIGGGLGDRGPELNRLFGSLPNTFDRVTEIDEILKNQRPQLARTIEQTGQLMQAFANRTADVRRLAIQAEATARAAAERDQQIGAALNALPDALRQVKATSTHLGEVAGRNTSVVADLRVAAQALPAVTARLERSSAAGRQVVSILPGLSKQADPMLAKLTAFGPEAKRIVPPLDSFLREANPFLRYVKPYSRELGTVFANLGSAAGTKDAVGYVGRIMLMVSPYTVTGLPKGVQGAVDALTTVGGLFPLLKVDFNGYPAPGTRGNPTPLQGDPPKVDQDPSALGVASR</sequence>
<dbReference type="PANTHER" id="PTHR33371:SF4">
    <property type="entry name" value="INTERMEMBRANE PHOSPHOLIPID TRANSPORT SYSTEM BINDING PROTEIN MLAD"/>
    <property type="match status" value="1"/>
</dbReference>
<evidence type="ECO:0000313" key="3">
    <source>
        <dbReference type="EMBL" id="MDX8150709.1"/>
    </source>
</evidence>
<dbReference type="Proteomes" id="UP001277761">
    <property type="component" value="Unassembled WGS sequence"/>
</dbReference>
<evidence type="ECO:0000313" key="4">
    <source>
        <dbReference type="Proteomes" id="UP001277761"/>
    </source>
</evidence>
<dbReference type="PANTHER" id="PTHR33371">
    <property type="entry name" value="INTERMEMBRANE PHOSPHOLIPID TRANSPORT SYSTEM BINDING PROTEIN MLAD-RELATED"/>
    <property type="match status" value="1"/>
</dbReference>
<reference evidence="3 4" key="1">
    <citation type="submission" date="2023-11" db="EMBL/GenBank/DDBJ databases">
        <authorList>
            <person name="Xu M."/>
            <person name="Jiang T."/>
        </authorList>
    </citation>
    <scope>NUCLEOTIDE SEQUENCE [LARGE SCALE GENOMIC DNA]</scope>
    <source>
        <strain evidence="3 4">SD</strain>
    </source>
</reference>